<name>A0A5B7JXP5_PORTR</name>
<reference evidence="1 2" key="1">
    <citation type="submission" date="2019-05" db="EMBL/GenBank/DDBJ databases">
        <title>Another draft genome of Portunus trituberculatus and its Hox gene families provides insights of decapod evolution.</title>
        <authorList>
            <person name="Jeong J.-H."/>
            <person name="Song I."/>
            <person name="Kim S."/>
            <person name="Choi T."/>
            <person name="Kim D."/>
            <person name="Ryu S."/>
            <person name="Kim W."/>
        </authorList>
    </citation>
    <scope>NUCLEOTIDE SEQUENCE [LARGE SCALE GENOMIC DNA]</scope>
    <source>
        <tissue evidence="1">Muscle</tissue>
    </source>
</reference>
<comment type="caution">
    <text evidence="1">The sequence shown here is derived from an EMBL/GenBank/DDBJ whole genome shotgun (WGS) entry which is preliminary data.</text>
</comment>
<protein>
    <submittedName>
        <fullName evidence="1">Uncharacterized protein</fullName>
    </submittedName>
</protein>
<dbReference type="Proteomes" id="UP000324222">
    <property type="component" value="Unassembled WGS sequence"/>
</dbReference>
<sequence length="112" mass="12291">MALGFLRKVRQSFNNGRVFRVETWLSALGVIHFSLFSFSASSLMTRTSPPCPSPQSPPLCHSSSAPQGVSILMELSLSLMNVGVDVGVWREECKGQVEGYVHPVHTPTLPMF</sequence>
<dbReference type="AlphaFoldDB" id="A0A5B7JXP5"/>
<evidence type="ECO:0000313" key="1">
    <source>
        <dbReference type="EMBL" id="MPC99589.1"/>
    </source>
</evidence>
<proteinExistence type="predicted"/>
<evidence type="ECO:0000313" key="2">
    <source>
        <dbReference type="Proteomes" id="UP000324222"/>
    </source>
</evidence>
<gene>
    <name evidence="1" type="ORF">E2C01_095012</name>
</gene>
<accession>A0A5B7JXP5</accession>
<dbReference type="EMBL" id="VSRR010119011">
    <property type="protein sequence ID" value="MPC99589.1"/>
    <property type="molecule type" value="Genomic_DNA"/>
</dbReference>
<organism evidence="1 2">
    <name type="scientific">Portunus trituberculatus</name>
    <name type="common">Swimming crab</name>
    <name type="synonym">Neptunus trituberculatus</name>
    <dbReference type="NCBI Taxonomy" id="210409"/>
    <lineage>
        <taxon>Eukaryota</taxon>
        <taxon>Metazoa</taxon>
        <taxon>Ecdysozoa</taxon>
        <taxon>Arthropoda</taxon>
        <taxon>Crustacea</taxon>
        <taxon>Multicrustacea</taxon>
        <taxon>Malacostraca</taxon>
        <taxon>Eumalacostraca</taxon>
        <taxon>Eucarida</taxon>
        <taxon>Decapoda</taxon>
        <taxon>Pleocyemata</taxon>
        <taxon>Brachyura</taxon>
        <taxon>Eubrachyura</taxon>
        <taxon>Portunoidea</taxon>
        <taxon>Portunidae</taxon>
        <taxon>Portuninae</taxon>
        <taxon>Portunus</taxon>
    </lineage>
</organism>
<keyword evidence="2" id="KW-1185">Reference proteome</keyword>